<keyword evidence="4 10" id="KW-0498">Mitosis</keyword>
<keyword evidence="2 10" id="KW-0158">Chromosome</keyword>
<comment type="subunit">
    <text evidence="10">Component of the NDC80 complex.</text>
</comment>
<gene>
    <name evidence="14" type="ORF">ASIM_LOCUS15132</name>
</gene>
<evidence type="ECO:0000256" key="1">
    <source>
        <dbReference type="ARBA" id="ARBA00007050"/>
    </source>
</evidence>
<dbReference type="Proteomes" id="UP000267096">
    <property type="component" value="Unassembled WGS sequence"/>
</dbReference>
<dbReference type="PANTHER" id="PTHR10643:SF2">
    <property type="entry name" value="KINETOCHORE PROTEIN NDC80 HOMOLOG"/>
    <property type="match status" value="1"/>
</dbReference>
<feature type="region of interest" description="Disordered" evidence="12">
    <location>
        <begin position="1"/>
        <end position="43"/>
    </location>
</feature>
<protein>
    <recommendedName>
        <fullName evidence="10">Kinetochore protein NDC80</fullName>
    </recommendedName>
</protein>
<evidence type="ECO:0000256" key="4">
    <source>
        <dbReference type="ARBA" id="ARBA00022776"/>
    </source>
</evidence>
<comment type="similarity">
    <text evidence="1 10">Belongs to the NDC80/HEC1 family.</text>
</comment>
<dbReference type="GO" id="GO:0051301">
    <property type="term" value="P:cell division"/>
    <property type="evidence" value="ECO:0007669"/>
    <property type="project" value="UniProtKB-UniRule"/>
</dbReference>
<evidence type="ECO:0000256" key="11">
    <source>
        <dbReference type="SAM" id="Coils"/>
    </source>
</evidence>
<dbReference type="WBParaSite" id="ASIM_0001572301-mRNA-1">
    <property type="protein sequence ID" value="ASIM_0001572301-mRNA-1"/>
    <property type="gene ID" value="ASIM_0001572301"/>
</dbReference>
<evidence type="ECO:0000259" key="13">
    <source>
        <dbReference type="Pfam" id="PF03801"/>
    </source>
</evidence>
<comment type="function">
    <text evidence="10">Acts as a component of the essential kinetochore-associated NDC80 complex, which is required for chromosome segregation and spindle checkpoint activity.</text>
</comment>
<dbReference type="Pfam" id="PF03801">
    <property type="entry name" value="Ndc80_HEC"/>
    <property type="match status" value="1"/>
</dbReference>
<name>A0A0M3K432_ANISI</name>
<evidence type="ECO:0000256" key="7">
    <source>
        <dbReference type="ARBA" id="ARBA00023242"/>
    </source>
</evidence>
<dbReference type="EMBL" id="UYRR01032130">
    <property type="protein sequence ID" value="VDK54331.1"/>
    <property type="molecule type" value="Genomic_DNA"/>
</dbReference>
<feature type="compositionally biased region" description="Low complexity" evidence="12">
    <location>
        <begin position="1"/>
        <end position="23"/>
    </location>
</feature>
<dbReference type="Gene3D" id="1.10.418.30">
    <property type="entry name" value="Ncd80 complex, Ncd80 subunit"/>
    <property type="match status" value="1"/>
</dbReference>
<evidence type="ECO:0000256" key="3">
    <source>
        <dbReference type="ARBA" id="ARBA00022618"/>
    </source>
</evidence>
<evidence type="ECO:0000256" key="8">
    <source>
        <dbReference type="ARBA" id="ARBA00023306"/>
    </source>
</evidence>
<dbReference type="GO" id="GO:0005634">
    <property type="term" value="C:nucleus"/>
    <property type="evidence" value="ECO:0007669"/>
    <property type="project" value="UniProtKB-SubCell"/>
</dbReference>
<comment type="subcellular location">
    <subcellularLocation>
        <location evidence="10">Chromosome</location>
        <location evidence="10">Centromere</location>
        <location evidence="10">Kinetochore</location>
    </subcellularLocation>
    <subcellularLocation>
        <location evidence="10">Nucleus</location>
    </subcellularLocation>
</comment>
<dbReference type="InterPro" id="IPR055260">
    <property type="entry name" value="Ndc80_CH"/>
</dbReference>
<keyword evidence="5 10" id="KW-0995">Kinetochore</keyword>
<sequence>MYGSQSSRLSASSRGRRSSTSVSAYTPTNHQNRASRLPASASRNSAMKISNDHARYSSVASSIVPSSAVRRMSSVFKTPAKQTGFKDTRNLTNRDVQSTMHHKIMDFLIAADYPQLNEKFIRAPTKSEFIRMFEFILTQLDNQYQFEGKIEEEMPLLMRNLGYPVALKPSTMQTIGASHTMPHLFGAITWLIDAINARITIVTFIRLNFLCQYVLFQIADKISPQDYLLASEDDSGEARSLMYGYTIRCYKALGDVPGRTVDPSDLETESERLLIILEEHDEIVATSGELNELEETLQKEWNELQKSAGDLGQLDTELAASREDYAKVKDYQDQMKKSLSGIEKALGENNIKLSGLERKMTELREDNAEKESIIANQKMSGETARQLRSQKTEFNNQTKQIQDAMTKIDKEIYDLRKAGFGEGITMRNQYTDFVRELGNIQRHFNAIDDSFEAVMQQHSPNEPNFLSFLDEIREHIKMAEKDVKSYWNELEEKDARLNEEINTISEQKEVLKNEFDKLQRSIEMKKHSQMLKREDWTEEIRKMQLELDVAQNELSVLHGAKNTKANSREQLAAMKKVYQMRKIAIQEAQFQLSHEISAKLDRVFEEWDHIQECRAQLRKTEKMLRDAFDKYISVPQQ</sequence>
<keyword evidence="8 10" id="KW-0131">Cell cycle</keyword>
<proteinExistence type="inferred from homology"/>
<reference evidence="16" key="1">
    <citation type="submission" date="2017-02" db="UniProtKB">
        <authorList>
            <consortium name="WormBaseParasite"/>
        </authorList>
    </citation>
    <scope>IDENTIFICATION</scope>
</reference>
<dbReference type="GO" id="GO:0051315">
    <property type="term" value="P:attachment of mitotic spindle microtubules to kinetochore"/>
    <property type="evidence" value="ECO:0007669"/>
    <property type="project" value="UniProtKB-UniRule"/>
</dbReference>
<accession>A0A0M3K432</accession>
<evidence type="ECO:0000256" key="6">
    <source>
        <dbReference type="ARBA" id="ARBA00023054"/>
    </source>
</evidence>
<evidence type="ECO:0000256" key="2">
    <source>
        <dbReference type="ARBA" id="ARBA00022454"/>
    </source>
</evidence>
<feature type="coiled-coil region" evidence="11">
    <location>
        <begin position="487"/>
        <end position="553"/>
    </location>
</feature>
<dbReference type="GO" id="GO:0031262">
    <property type="term" value="C:Ndc80 complex"/>
    <property type="evidence" value="ECO:0007669"/>
    <property type="project" value="UniProtKB-UniRule"/>
</dbReference>
<dbReference type="InterPro" id="IPR005550">
    <property type="entry name" value="Kinetochore_Ndc80"/>
</dbReference>
<evidence type="ECO:0000256" key="5">
    <source>
        <dbReference type="ARBA" id="ARBA00022838"/>
    </source>
</evidence>
<dbReference type="AlphaFoldDB" id="A0A0M3K432"/>
<evidence type="ECO:0000313" key="14">
    <source>
        <dbReference type="EMBL" id="VDK54331.1"/>
    </source>
</evidence>
<organism evidence="16">
    <name type="scientific">Anisakis simplex</name>
    <name type="common">Herring worm</name>
    <dbReference type="NCBI Taxonomy" id="6269"/>
    <lineage>
        <taxon>Eukaryota</taxon>
        <taxon>Metazoa</taxon>
        <taxon>Ecdysozoa</taxon>
        <taxon>Nematoda</taxon>
        <taxon>Chromadorea</taxon>
        <taxon>Rhabditida</taxon>
        <taxon>Spirurina</taxon>
        <taxon>Ascaridomorpha</taxon>
        <taxon>Ascaridoidea</taxon>
        <taxon>Anisakidae</taxon>
        <taxon>Anisakis</taxon>
        <taxon>Anisakis simplex complex</taxon>
    </lineage>
</organism>
<feature type="domain" description="Kinetochore protein Ndc80 CH" evidence="13">
    <location>
        <begin position="61"/>
        <end position="196"/>
    </location>
</feature>
<evidence type="ECO:0000256" key="12">
    <source>
        <dbReference type="SAM" id="MobiDB-lite"/>
    </source>
</evidence>
<feature type="compositionally biased region" description="Polar residues" evidence="12">
    <location>
        <begin position="24"/>
        <end position="34"/>
    </location>
</feature>
<keyword evidence="15" id="KW-1185">Reference proteome</keyword>
<dbReference type="InterPro" id="IPR038273">
    <property type="entry name" value="Ndc80_sf"/>
</dbReference>
<keyword evidence="3 10" id="KW-0132">Cell division</keyword>
<keyword evidence="7 10" id="KW-0539">Nucleus</keyword>
<evidence type="ECO:0000256" key="10">
    <source>
        <dbReference type="RuleBase" id="RU368072"/>
    </source>
</evidence>
<feature type="coiled-coil region" evidence="11">
    <location>
        <begin position="346"/>
        <end position="373"/>
    </location>
</feature>
<evidence type="ECO:0000256" key="9">
    <source>
        <dbReference type="ARBA" id="ARBA00023328"/>
    </source>
</evidence>
<keyword evidence="9 10" id="KW-0137">Centromere</keyword>
<keyword evidence="6 11" id="KW-0175">Coiled coil</keyword>
<evidence type="ECO:0000313" key="15">
    <source>
        <dbReference type="Proteomes" id="UP000267096"/>
    </source>
</evidence>
<dbReference type="PANTHER" id="PTHR10643">
    <property type="entry name" value="KINETOCHORE PROTEIN NDC80"/>
    <property type="match status" value="1"/>
</dbReference>
<dbReference type="OrthoDB" id="7459479at2759"/>
<reference evidence="14 15" key="2">
    <citation type="submission" date="2018-11" db="EMBL/GenBank/DDBJ databases">
        <authorList>
            <consortium name="Pathogen Informatics"/>
        </authorList>
    </citation>
    <scope>NUCLEOTIDE SEQUENCE [LARGE SCALE GENOMIC DNA]</scope>
</reference>
<evidence type="ECO:0000313" key="16">
    <source>
        <dbReference type="WBParaSite" id="ASIM_0001572301-mRNA-1"/>
    </source>
</evidence>